<proteinExistence type="predicted"/>
<name>A0A9P3PKI0_LYOSH</name>
<evidence type="ECO:0000313" key="2">
    <source>
        <dbReference type="Proteomes" id="UP001063166"/>
    </source>
</evidence>
<gene>
    <name evidence="1" type="ORF">LshimejAT787_0410010</name>
</gene>
<accession>A0A9P3PKI0</accession>
<dbReference type="AlphaFoldDB" id="A0A9P3PKI0"/>
<sequence>MRVPSLTAAGGHGYQELQEWLVDRARYRCQRERGYEEAWRGKDQAQQWVKAVLEAARAKIGDFFDRYCGVELVH</sequence>
<evidence type="ECO:0000313" key="1">
    <source>
        <dbReference type="EMBL" id="GLB37950.1"/>
    </source>
</evidence>
<organism evidence="1 2">
    <name type="scientific">Lyophyllum shimeji</name>
    <name type="common">Hon-shimeji</name>
    <name type="synonym">Tricholoma shimeji</name>
    <dbReference type="NCBI Taxonomy" id="47721"/>
    <lineage>
        <taxon>Eukaryota</taxon>
        <taxon>Fungi</taxon>
        <taxon>Dikarya</taxon>
        <taxon>Basidiomycota</taxon>
        <taxon>Agaricomycotina</taxon>
        <taxon>Agaricomycetes</taxon>
        <taxon>Agaricomycetidae</taxon>
        <taxon>Agaricales</taxon>
        <taxon>Tricholomatineae</taxon>
        <taxon>Lyophyllaceae</taxon>
        <taxon>Lyophyllum</taxon>
    </lineage>
</organism>
<protein>
    <submittedName>
        <fullName evidence="1">Uncharacterized protein</fullName>
    </submittedName>
</protein>
<comment type="caution">
    <text evidence="1">The sequence shown here is derived from an EMBL/GenBank/DDBJ whole genome shotgun (WGS) entry which is preliminary data.</text>
</comment>
<dbReference type="Proteomes" id="UP001063166">
    <property type="component" value="Unassembled WGS sequence"/>
</dbReference>
<reference evidence="1" key="1">
    <citation type="submission" date="2022-07" db="EMBL/GenBank/DDBJ databases">
        <title>The genome of Lyophyllum shimeji provides insight into the initial evolution of ectomycorrhizal fungal genome.</title>
        <authorList>
            <person name="Kobayashi Y."/>
            <person name="Shibata T."/>
            <person name="Hirakawa H."/>
            <person name="Shigenobu S."/>
            <person name="Nishiyama T."/>
            <person name="Yamada A."/>
            <person name="Hasebe M."/>
            <person name="Kawaguchi M."/>
        </authorList>
    </citation>
    <scope>NUCLEOTIDE SEQUENCE</scope>
    <source>
        <strain evidence="1">AT787</strain>
    </source>
</reference>
<dbReference type="EMBL" id="BRPK01000004">
    <property type="protein sequence ID" value="GLB37950.1"/>
    <property type="molecule type" value="Genomic_DNA"/>
</dbReference>
<keyword evidence="2" id="KW-1185">Reference proteome</keyword>